<dbReference type="Pfam" id="PF07715">
    <property type="entry name" value="Plug"/>
    <property type="match status" value="1"/>
</dbReference>
<keyword evidence="2 11" id="KW-0813">Transport</keyword>
<keyword evidence="7" id="KW-0406">Ion transport</keyword>
<feature type="chain" id="PRO_5032384348" evidence="13">
    <location>
        <begin position="34"/>
        <end position="861"/>
    </location>
</feature>
<dbReference type="InterPro" id="IPR036942">
    <property type="entry name" value="Beta-barrel_TonB_sf"/>
</dbReference>
<keyword evidence="8 12" id="KW-0798">TonB box</keyword>
<evidence type="ECO:0000256" key="11">
    <source>
        <dbReference type="PROSITE-ProRule" id="PRU01360"/>
    </source>
</evidence>
<evidence type="ECO:0000256" key="6">
    <source>
        <dbReference type="ARBA" id="ARBA00023004"/>
    </source>
</evidence>
<comment type="subcellular location">
    <subcellularLocation>
        <location evidence="1 11">Cell outer membrane</location>
        <topology evidence="1 11">Multi-pass membrane protein</topology>
    </subcellularLocation>
</comment>
<evidence type="ECO:0000256" key="1">
    <source>
        <dbReference type="ARBA" id="ARBA00004571"/>
    </source>
</evidence>
<comment type="similarity">
    <text evidence="11 12">Belongs to the TonB-dependent receptor family.</text>
</comment>
<evidence type="ECO:0000313" key="17">
    <source>
        <dbReference type="Proteomes" id="UP000466966"/>
    </source>
</evidence>
<keyword evidence="16" id="KW-0675">Receptor</keyword>
<comment type="caution">
    <text evidence="16">The sequence shown here is derived from an EMBL/GenBank/DDBJ whole genome shotgun (WGS) entry which is preliminary data.</text>
</comment>
<keyword evidence="5 11" id="KW-0812">Transmembrane</keyword>
<keyword evidence="17" id="KW-1185">Reference proteome</keyword>
<evidence type="ECO:0000256" key="7">
    <source>
        <dbReference type="ARBA" id="ARBA00023065"/>
    </source>
</evidence>
<dbReference type="SUPFAM" id="SSF56935">
    <property type="entry name" value="Porins"/>
    <property type="match status" value="1"/>
</dbReference>
<organism evidence="16 17">
    <name type="scientific">Alteraurantiacibacter buctensis</name>
    <dbReference type="NCBI Taxonomy" id="1503981"/>
    <lineage>
        <taxon>Bacteria</taxon>
        <taxon>Pseudomonadati</taxon>
        <taxon>Pseudomonadota</taxon>
        <taxon>Alphaproteobacteria</taxon>
        <taxon>Sphingomonadales</taxon>
        <taxon>Erythrobacteraceae</taxon>
        <taxon>Alteraurantiacibacter</taxon>
    </lineage>
</organism>
<dbReference type="PANTHER" id="PTHR32552">
    <property type="entry name" value="FERRICHROME IRON RECEPTOR-RELATED"/>
    <property type="match status" value="1"/>
</dbReference>
<evidence type="ECO:0000256" key="9">
    <source>
        <dbReference type="ARBA" id="ARBA00023136"/>
    </source>
</evidence>
<evidence type="ECO:0000256" key="12">
    <source>
        <dbReference type="RuleBase" id="RU003357"/>
    </source>
</evidence>
<evidence type="ECO:0000259" key="14">
    <source>
        <dbReference type="Pfam" id="PF00593"/>
    </source>
</evidence>
<sequence length="861" mass="93156">MTKFTVFTRGPSRTAMAVVLATGAAAGAMPALAQDAPADDDRIIVTAQFREQDVQDTPIAITAISAEALEQRGQNSITQVAAQAPNVNLRESNPQGPSLQAHIRGIGQADFSLAFEPGVGVYVDDVYYSTVTGSVLDLLDLERVEILRGPQGTLAGMNSIGGAIKLYTRRPRGDDGGYAEVTMGSRERVDLRAGADFEITDNLFARIAGVSRNQDGYVKRYDFACTHPQLASTFAIPSRSDGRECLLGTEGGKSYVAARGSLRWTPTDRLEINLSGDITRDDSEAAAQTLIFVGTANTTSYTPGIAGLNLSRNYPMYTTAPTNGLSLFNAATGTSPFVSYSPFGVAGDTFTDSPYTSYATYCDDKPQDNGGAYCVNPVSQVDSWGVSANVEYDLSDTLKFTSITGYRSFTANWVQDFDATQLSNALITYQATNWQFTQEARLAASLFDDAVDVVVGGFYIDRFGTYSGIINQGLVVFTEYDEIPASNWAMFANASWRLTDRLEVNVGARYSEEKKTFRFFRGGRPGVTGTAPGPGGPPSNPPYFPCTVNGVNYGVVHVAFCGLNGAEGVYTGNNIDWRAVVQYEWSPEFMTYASVATGFKGGGVNPRPYTPAQGYPFDPEHLTAYEIGAKTDLLDGRMRLNVSAFMNDYSDFIASVFSRVAAAPNETCFMEPTALTCSYFVNAGDATLKGLEAELRLEPIDDLFIEASAAFLDFKYDRLSGCSPALTPTTCTSPSGGLGAGLRYGMKLAYAPERQFSLGMQYRIDLGSAGSLTPRLDWSYVAEQEVSQVQNNVLAVLPSHNLLNGRIAWNSPDEDWQVALQVHNITDELYYTGIGPNNNSGTTAANPARPREWSLSVRRSF</sequence>
<protein>
    <submittedName>
        <fullName evidence="16">TonB-dependent receptor</fullName>
    </submittedName>
</protein>
<dbReference type="InterPro" id="IPR000531">
    <property type="entry name" value="Beta-barrel_TonB"/>
</dbReference>
<dbReference type="InterPro" id="IPR012910">
    <property type="entry name" value="Plug_dom"/>
</dbReference>
<proteinExistence type="inferred from homology"/>
<dbReference type="InterPro" id="IPR039426">
    <property type="entry name" value="TonB-dep_rcpt-like"/>
</dbReference>
<keyword evidence="4" id="KW-0410">Iron transport</keyword>
<dbReference type="Gene3D" id="2.40.170.20">
    <property type="entry name" value="TonB-dependent receptor, beta-barrel domain"/>
    <property type="match status" value="2"/>
</dbReference>
<keyword evidence="10 11" id="KW-0998">Cell outer membrane</keyword>
<keyword evidence="9 11" id="KW-0472">Membrane</keyword>
<accession>A0A844YWX2</accession>
<keyword evidence="6" id="KW-0408">Iron</keyword>
<keyword evidence="3 11" id="KW-1134">Transmembrane beta strand</keyword>
<evidence type="ECO:0000313" key="16">
    <source>
        <dbReference type="EMBL" id="MXO70974.1"/>
    </source>
</evidence>
<evidence type="ECO:0000256" key="10">
    <source>
        <dbReference type="ARBA" id="ARBA00023237"/>
    </source>
</evidence>
<dbReference type="GO" id="GO:0006826">
    <property type="term" value="P:iron ion transport"/>
    <property type="evidence" value="ECO:0007669"/>
    <property type="project" value="UniProtKB-KW"/>
</dbReference>
<evidence type="ECO:0000256" key="13">
    <source>
        <dbReference type="SAM" id="SignalP"/>
    </source>
</evidence>
<evidence type="ECO:0000256" key="3">
    <source>
        <dbReference type="ARBA" id="ARBA00022452"/>
    </source>
</evidence>
<keyword evidence="13" id="KW-0732">Signal</keyword>
<feature type="domain" description="TonB-dependent receptor plug" evidence="15">
    <location>
        <begin position="54"/>
        <end position="163"/>
    </location>
</feature>
<dbReference type="AlphaFoldDB" id="A0A844YWX2"/>
<dbReference type="EMBL" id="WTYV01000002">
    <property type="protein sequence ID" value="MXO70974.1"/>
    <property type="molecule type" value="Genomic_DNA"/>
</dbReference>
<feature type="signal peptide" evidence="13">
    <location>
        <begin position="1"/>
        <end position="33"/>
    </location>
</feature>
<feature type="domain" description="TonB-dependent receptor-like beta-barrel" evidence="14">
    <location>
        <begin position="337"/>
        <end position="825"/>
    </location>
</feature>
<dbReference type="GO" id="GO:0009279">
    <property type="term" value="C:cell outer membrane"/>
    <property type="evidence" value="ECO:0007669"/>
    <property type="project" value="UniProtKB-SubCell"/>
</dbReference>
<evidence type="ECO:0000256" key="4">
    <source>
        <dbReference type="ARBA" id="ARBA00022496"/>
    </source>
</evidence>
<dbReference type="OrthoDB" id="9760333at2"/>
<evidence type="ECO:0000256" key="2">
    <source>
        <dbReference type="ARBA" id="ARBA00022448"/>
    </source>
</evidence>
<dbReference type="PROSITE" id="PS52016">
    <property type="entry name" value="TONB_DEPENDENT_REC_3"/>
    <property type="match status" value="1"/>
</dbReference>
<name>A0A844YWX2_9SPHN</name>
<dbReference type="Proteomes" id="UP000466966">
    <property type="component" value="Unassembled WGS sequence"/>
</dbReference>
<dbReference type="Pfam" id="PF00593">
    <property type="entry name" value="TonB_dep_Rec_b-barrel"/>
    <property type="match status" value="1"/>
</dbReference>
<evidence type="ECO:0000259" key="15">
    <source>
        <dbReference type="Pfam" id="PF07715"/>
    </source>
</evidence>
<reference evidence="16 17" key="1">
    <citation type="submission" date="2019-12" db="EMBL/GenBank/DDBJ databases">
        <title>Genomic-based taxomic classification of the family Erythrobacteraceae.</title>
        <authorList>
            <person name="Xu L."/>
        </authorList>
    </citation>
    <scope>NUCLEOTIDE SEQUENCE [LARGE SCALE GENOMIC DNA]</scope>
    <source>
        <strain evidence="16 17">M0322</strain>
    </source>
</reference>
<gene>
    <name evidence="16" type="ORF">GRI99_04895</name>
</gene>
<evidence type="ECO:0000256" key="8">
    <source>
        <dbReference type="ARBA" id="ARBA00023077"/>
    </source>
</evidence>
<evidence type="ECO:0000256" key="5">
    <source>
        <dbReference type="ARBA" id="ARBA00022692"/>
    </source>
</evidence>
<dbReference type="PANTHER" id="PTHR32552:SF81">
    <property type="entry name" value="TONB-DEPENDENT OUTER MEMBRANE RECEPTOR"/>
    <property type="match status" value="1"/>
</dbReference>
<dbReference type="RefSeq" id="WP_160770935.1">
    <property type="nucleotide sequence ID" value="NZ_WTYV01000002.1"/>
</dbReference>